<dbReference type="InterPro" id="IPR051199">
    <property type="entry name" value="LPS_LOS_Heptosyltrfase"/>
</dbReference>
<accession>A0ABY1NUV7</accession>
<evidence type="ECO:0000256" key="1">
    <source>
        <dbReference type="ARBA" id="ARBA00022676"/>
    </source>
</evidence>
<dbReference type="InterPro" id="IPR002201">
    <property type="entry name" value="Glyco_trans_9"/>
</dbReference>
<organism evidence="3 4">
    <name type="scientific">Desulfurobacterium pacificum</name>
    <dbReference type="NCBI Taxonomy" id="240166"/>
    <lineage>
        <taxon>Bacteria</taxon>
        <taxon>Pseudomonadati</taxon>
        <taxon>Aquificota</taxon>
        <taxon>Aquificia</taxon>
        <taxon>Desulfurobacteriales</taxon>
        <taxon>Desulfurobacteriaceae</taxon>
        <taxon>Desulfurobacterium</taxon>
    </lineage>
</organism>
<dbReference type="PANTHER" id="PTHR30160">
    <property type="entry name" value="TETRAACYLDISACCHARIDE 4'-KINASE-RELATED"/>
    <property type="match status" value="1"/>
</dbReference>
<dbReference type="RefSeq" id="WP_283401093.1">
    <property type="nucleotide sequence ID" value="NZ_FXUB01000006.1"/>
</dbReference>
<sequence length="326" mass="37527">MKILLIQIRQLGDVLLSSPLGRVIKEEIPNVEVHFLTSVAGKEILERNPFIDKILTIDKGFIGELKTIFKVYREKYDAVVDIQRTGRSKRITFFSGASVRVAFKRKRENFYYNKLIEWKSYGYTVWERMELLRGIGINKPIKKYLPKTYLSEEELKKGREIIEKLRLQERSFFVVVPTSRRIRRAWQPEKFGILATYLSRYTGLKPLVVYAPGEEELAERAYSCIEDGVIIEEPLSIRMLASVISHSAFLLGNDSFASHLSLSLGRKTIVILGPNEGWFPEVKLVIKIKKNLPCQPCGNWKTCSRDMACYTELSPKEAFNQIVGVL</sequence>
<dbReference type="Gene3D" id="3.40.50.2000">
    <property type="entry name" value="Glycogen Phosphorylase B"/>
    <property type="match status" value="2"/>
</dbReference>
<gene>
    <name evidence="3" type="ORF">SAMN06265339_1657</name>
</gene>
<dbReference type="Pfam" id="PF01075">
    <property type="entry name" value="Glyco_transf_9"/>
    <property type="match status" value="1"/>
</dbReference>
<dbReference type="SUPFAM" id="SSF53756">
    <property type="entry name" value="UDP-Glycosyltransferase/glycogen phosphorylase"/>
    <property type="match status" value="1"/>
</dbReference>
<evidence type="ECO:0000313" key="4">
    <source>
        <dbReference type="Proteomes" id="UP001157911"/>
    </source>
</evidence>
<keyword evidence="1" id="KW-0328">Glycosyltransferase</keyword>
<comment type="caution">
    <text evidence="3">The sequence shown here is derived from an EMBL/GenBank/DDBJ whole genome shotgun (WGS) entry which is preliminary data.</text>
</comment>
<dbReference type="CDD" id="cd03789">
    <property type="entry name" value="GT9_LPS_heptosyltransferase"/>
    <property type="match status" value="1"/>
</dbReference>
<name>A0ABY1NUV7_9BACT</name>
<keyword evidence="2" id="KW-0808">Transferase</keyword>
<keyword evidence="4" id="KW-1185">Reference proteome</keyword>
<evidence type="ECO:0000256" key="2">
    <source>
        <dbReference type="ARBA" id="ARBA00022679"/>
    </source>
</evidence>
<reference evidence="3 4" key="1">
    <citation type="submission" date="2017-05" db="EMBL/GenBank/DDBJ databases">
        <authorList>
            <person name="Varghese N."/>
            <person name="Submissions S."/>
        </authorList>
    </citation>
    <scope>NUCLEOTIDE SEQUENCE [LARGE SCALE GENOMIC DNA]</scope>
    <source>
        <strain evidence="3 4">DSM 15522</strain>
    </source>
</reference>
<evidence type="ECO:0000313" key="3">
    <source>
        <dbReference type="EMBL" id="SMP19020.1"/>
    </source>
</evidence>
<protein>
    <submittedName>
        <fullName evidence="3">Heptosyltransferase-2/heptosyltransferase-3</fullName>
    </submittedName>
</protein>
<dbReference type="Proteomes" id="UP001157911">
    <property type="component" value="Unassembled WGS sequence"/>
</dbReference>
<dbReference type="PANTHER" id="PTHR30160:SF1">
    <property type="entry name" value="LIPOPOLYSACCHARIDE 1,2-N-ACETYLGLUCOSAMINETRANSFERASE-RELATED"/>
    <property type="match status" value="1"/>
</dbReference>
<proteinExistence type="predicted"/>
<dbReference type="EMBL" id="FXUB01000006">
    <property type="protein sequence ID" value="SMP19020.1"/>
    <property type="molecule type" value="Genomic_DNA"/>
</dbReference>